<keyword evidence="5" id="KW-0472">Membrane</keyword>
<feature type="domain" description="SpaA-like prealbumin fold" evidence="6">
    <location>
        <begin position="898"/>
        <end position="984"/>
    </location>
</feature>
<dbReference type="InterPro" id="IPR041033">
    <property type="entry name" value="SpaA_PFL_dom_1"/>
</dbReference>
<gene>
    <name evidence="7" type="ORF">SMVRE20_02392</name>
</gene>
<dbReference type="PANTHER" id="PTHR36108:SF13">
    <property type="entry name" value="COLOSSIN-B-RELATED"/>
    <property type="match status" value="1"/>
</dbReference>
<feature type="domain" description="SpaA-like prealbumin fold" evidence="6">
    <location>
        <begin position="1270"/>
        <end position="1356"/>
    </location>
</feature>
<feature type="domain" description="SpaA-like prealbumin fold" evidence="6">
    <location>
        <begin position="1363"/>
        <end position="1444"/>
    </location>
</feature>
<evidence type="ECO:0000256" key="3">
    <source>
        <dbReference type="ARBA" id="ARBA00022729"/>
    </source>
</evidence>
<keyword evidence="2" id="KW-0964">Secreted</keyword>
<feature type="region of interest" description="Disordered" evidence="4">
    <location>
        <begin position="122"/>
        <end position="145"/>
    </location>
</feature>
<keyword evidence="3" id="KW-0732">Signal</keyword>
<feature type="domain" description="SpaA-like prealbumin fold" evidence="6">
    <location>
        <begin position="1177"/>
        <end position="1262"/>
    </location>
</feature>
<feature type="domain" description="SpaA-like prealbumin fold" evidence="6">
    <location>
        <begin position="805"/>
        <end position="891"/>
    </location>
</feature>
<evidence type="ECO:0000313" key="7">
    <source>
        <dbReference type="EMBL" id="BBI40047.1"/>
    </source>
</evidence>
<sequence>MRNKFHKLLSMFLVMLIVINQFGNITVLAESLAEQPERSLTIEVDQEEAALGEQFQLRVRGTPDLLNALVIDKSEDLIEGEVKQLNDYERLITYSSQHSGKYELTARSGDIQSNTVSIEISVPEESTSESFNVPEESTSESFNIPEESLSESFNEARSSEPSITQESQIERQEELLNYDIGISAERPTLPSRHTQTLKGYIQGGAGDILEEYGEMVVRVPRASIGLIEFIRVEVADDSPLKPLAFYQEGTDVVFPFTFDYEGLNEAAQSYTFSITFEVAFFQSGGTEPNNDFQVSLTYAERAANTEFSITPIPSSRPIFSKLYYGSREIDSQGNLGNLLIDGQDVTNSNKFILQVNYEGSRKDGVVVTDVLPQGTTLAPNPTTWSSTGNREPISGGVRIAEVTNPGEANVRTHYVSEEFVDKVSFNKETNTLVVDFGNLAEGQSYFIEYALEVTDVDLFNEGRQEDGFSRNRASMTYNNQVMSRDYRLRIPESNLPAISLRKSVDKNVINLNENELTYTLHVSMFSGTRNTLVIEDVLEEGMEFVSFLSDIPSFIDAEVNNGIVRFSANNTIGGPTSFTLSFKVNVEAYAVGDQILNFATLVNSDNRLNTSTVRTRKIDGRIKVIKTDENGQRLAGAKFEILSSDSQVIQEGITAENGEFLSEPLPVGSYQVRETEAPEGYLLDATVHDVFINEYSIEEVTLTIENILDTGGVELIKHAEGSGEVLQGAVFELQNREGETLQTGLTTGEDGKLAIDGLAPGAYQLVETQAPIGYELDATPIEFEIERSQTAVVELTKENRLTPGGVVLTKIDDQSGEILQGAVFELQNREGETLQTGLTTGEDGKLAIDGLAPGAYQLVETQAPIGYELDATPIEFEIERSQTAVVELTKENRLTPGGVVLTKIDDQSGEILQGAVFELQNREGETLQTGLTTGEDGKLAIDGLAPGAYQLVETQAPIGYELDATPIEFEIERSQTAVVELTKENRLTPGGVVLTKIDDQSGEILQGAVFELQNREGETLQTGLTTGEDGKLAIDGLAPGAYQLVETQAPIGYELDATPIEFEIERSQTAVVELTKENRLTPGGVVLTKIDDQSGEILQGAVFELQNREGETLQTGLTTGEDGKLAIDGLAPGAYQLVETQAPIGYELDATPIEFEIERSQTAVVELTKENRLTPGGVVLTKIDDQSGEILQGAVFELQNREGETLQTGLTTGEDGKLAIDGLAPGAYQLVETQAPTGYELDATPIEFEIERSQTAVVELTKANRLTPGGVVLTKIDDQSGEVLQGAVFELQDANGTVLQSGLTTGADGKLAIDGLAPGVYQLVETQAPTGYELDATPIEFEIERSQTAVVELTKENRLTPGGVVLTKIDDQSGEVLQGAVFELQDANGTVLQSGLTTGADGKLAIDGLAPGAYQLVETQAPTGYELDATPVTFKIEKEQEVAIFLTKENRKVADSSDIRGNNPTSSGNKHLPKTGETIISQFILSILGVLLVFISIKFRKKRNI</sequence>
<reference evidence="7" key="1">
    <citation type="submission" date="2019-02" db="EMBL/GenBank/DDBJ databases">
        <title>Complete Genome Sequence of vanD5-typed vancomycin-resistant Enterococcus faecium in Sapporo, Japan.</title>
        <authorList>
            <person name="Sato T."/>
            <person name="Wada T."/>
            <person name="Shinagawa M."/>
            <person name="Fukushima Y."/>
            <person name="Nakajima C."/>
            <person name="Suzuki Y."/>
            <person name="Takahashi S."/>
            <person name="Yokota S."/>
        </authorList>
    </citation>
    <scope>NUCLEOTIDE SEQUENCE</scope>
    <source>
        <strain evidence="7">SMVRE20</strain>
    </source>
</reference>
<dbReference type="PANTHER" id="PTHR36108">
    <property type="entry name" value="COLOSSIN-B-RELATED"/>
    <property type="match status" value="1"/>
</dbReference>
<dbReference type="NCBIfam" id="TIGR01167">
    <property type="entry name" value="LPXTG_anchor"/>
    <property type="match status" value="1"/>
</dbReference>
<evidence type="ECO:0000256" key="1">
    <source>
        <dbReference type="ARBA" id="ARBA00007257"/>
    </source>
</evidence>
<feature type="transmembrane region" description="Helical" evidence="5">
    <location>
        <begin position="1479"/>
        <end position="1497"/>
    </location>
</feature>
<keyword evidence="5" id="KW-0812">Transmembrane</keyword>
<dbReference type="SUPFAM" id="SSF49478">
    <property type="entry name" value="Cna protein B-type domain"/>
    <property type="match status" value="9"/>
</dbReference>
<evidence type="ECO:0000256" key="5">
    <source>
        <dbReference type="SAM" id="Phobius"/>
    </source>
</evidence>
<feature type="domain" description="SpaA-like prealbumin fold" evidence="6">
    <location>
        <begin position="620"/>
        <end position="703"/>
    </location>
</feature>
<feature type="compositionally biased region" description="Polar residues" evidence="4">
    <location>
        <begin position="122"/>
        <end position="142"/>
    </location>
</feature>
<accession>A0A455TW44</accession>
<dbReference type="Gene3D" id="2.60.40.10">
    <property type="entry name" value="Immunoglobulins"/>
    <property type="match status" value="9"/>
</dbReference>
<evidence type="ECO:0000256" key="4">
    <source>
        <dbReference type="SAM" id="MobiDB-lite"/>
    </source>
</evidence>
<comment type="similarity">
    <text evidence="1">Belongs to the serine-aspartate repeat-containing protein (SDr) family.</text>
</comment>
<name>A0A455TW44_ENTFC</name>
<keyword evidence="7" id="KW-0176">Collagen</keyword>
<protein>
    <submittedName>
        <fullName evidence="7">Collagen-binding protein</fullName>
    </submittedName>
</protein>
<dbReference type="Pfam" id="PF17802">
    <property type="entry name" value="SpaA"/>
    <property type="match status" value="9"/>
</dbReference>
<keyword evidence="5" id="KW-1133">Transmembrane helix</keyword>
<evidence type="ECO:0000259" key="6">
    <source>
        <dbReference type="Pfam" id="PF17802"/>
    </source>
</evidence>
<organism evidence="7">
    <name type="scientific">Enterococcus faecium</name>
    <name type="common">Streptococcus faecium</name>
    <dbReference type="NCBI Taxonomy" id="1352"/>
    <lineage>
        <taxon>Bacteria</taxon>
        <taxon>Bacillati</taxon>
        <taxon>Bacillota</taxon>
        <taxon>Bacilli</taxon>
        <taxon>Lactobacillales</taxon>
        <taxon>Enterococcaceae</taxon>
        <taxon>Enterococcus</taxon>
    </lineage>
</organism>
<dbReference type="Gene3D" id="2.60.40.740">
    <property type="match status" value="1"/>
</dbReference>
<feature type="domain" description="SpaA-like prealbumin fold" evidence="6">
    <location>
        <begin position="1084"/>
        <end position="1170"/>
    </location>
</feature>
<feature type="domain" description="SpaA-like prealbumin fold" evidence="6">
    <location>
        <begin position="991"/>
        <end position="1077"/>
    </location>
</feature>
<dbReference type="InterPro" id="IPR013783">
    <property type="entry name" value="Ig-like_fold"/>
</dbReference>
<dbReference type="EMBL" id="AP019408">
    <property type="protein sequence ID" value="BBI40047.1"/>
    <property type="molecule type" value="Genomic_DNA"/>
</dbReference>
<feature type="domain" description="SpaA-like prealbumin fold" evidence="6">
    <location>
        <begin position="712"/>
        <end position="798"/>
    </location>
</feature>
<proteinExistence type="inferred from homology"/>
<evidence type="ECO:0000256" key="2">
    <source>
        <dbReference type="ARBA" id="ARBA00022525"/>
    </source>
</evidence>